<sequence length="46" mass="5127">MLTNVEQSNFIIKDQAKATQEIAQMLEGLKTIGQQLVDLTKSKSFS</sequence>
<proteinExistence type="predicted"/>
<evidence type="ECO:0000313" key="2">
    <source>
        <dbReference type="Proteomes" id="UP000216052"/>
    </source>
</evidence>
<keyword evidence="2" id="KW-1185">Reference proteome</keyword>
<evidence type="ECO:0000313" key="1">
    <source>
        <dbReference type="EMBL" id="XFO72429.1"/>
    </source>
</evidence>
<gene>
    <name evidence="1" type="ORF">SPACI_024810</name>
</gene>
<dbReference type="EMBL" id="CP155571">
    <property type="protein sequence ID" value="XFO72429.1"/>
    <property type="molecule type" value="Genomic_DNA"/>
</dbReference>
<dbReference type="Proteomes" id="UP000216052">
    <property type="component" value="Chromosome"/>
</dbReference>
<name>A0ABZ3J253_SPOA4</name>
<organism evidence="1 2">
    <name type="scientific">Sporomusa acidovorans (strain ATCC 49682 / DSM 3132 / Mol)</name>
    <dbReference type="NCBI Taxonomy" id="1123286"/>
    <lineage>
        <taxon>Bacteria</taxon>
        <taxon>Bacillati</taxon>
        <taxon>Bacillota</taxon>
        <taxon>Negativicutes</taxon>
        <taxon>Selenomonadales</taxon>
        <taxon>Sporomusaceae</taxon>
        <taxon>Sporomusa</taxon>
    </lineage>
</organism>
<protein>
    <submittedName>
        <fullName evidence="1">Uncharacterized protein</fullName>
    </submittedName>
</protein>
<accession>A0ABZ3J253</accession>
<reference evidence="1" key="1">
    <citation type="submission" date="2024-05" db="EMBL/GenBank/DDBJ databases">
        <title>Isolation and characterization of Sporomusa carbonis sp. nov., a carboxydotrophic hydrogenogen in the genus of Sporomusa isolated from a charcoal burning pile.</title>
        <authorList>
            <person name="Boeer T."/>
            <person name="Rosenbaum F."/>
            <person name="Eysell L."/>
            <person name="Mueller V."/>
            <person name="Daniel R."/>
            <person name="Poehlein A."/>
        </authorList>
    </citation>
    <scope>NUCLEOTIDE SEQUENCE [LARGE SCALE GENOMIC DNA]</scope>
    <source>
        <strain evidence="1">DSM 3132</strain>
    </source>
</reference>